<reference evidence="1 2" key="1">
    <citation type="submission" date="2024-02" db="EMBL/GenBank/DDBJ databases">
        <authorList>
            <person name="Vignale AGUSTIN F."/>
            <person name="Sosa J E."/>
            <person name="Modenutti C."/>
        </authorList>
    </citation>
    <scope>NUCLEOTIDE SEQUENCE [LARGE SCALE GENOMIC DNA]</scope>
</reference>
<dbReference type="EMBL" id="CAUOFW020008313">
    <property type="protein sequence ID" value="CAK9182337.1"/>
    <property type="molecule type" value="Genomic_DNA"/>
</dbReference>
<gene>
    <name evidence="1" type="ORF">ILEXP_LOCUS52479</name>
</gene>
<sequence length="67" mass="7147">MEEANGLADFLASHAVQSEGSADFSGSGALPVARKLVLHQDQCLLPKWRMKKVLVCRKGSEGAHVGN</sequence>
<organism evidence="1 2">
    <name type="scientific">Ilex paraguariensis</name>
    <name type="common">yerba mate</name>
    <dbReference type="NCBI Taxonomy" id="185542"/>
    <lineage>
        <taxon>Eukaryota</taxon>
        <taxon>Viridiplantae</taxon>
        <taxon>Streptophyta</taxon>
        <taxon>Embryophyta</taxon>
        <taxon>Tracheophyta</taxon>
        <taxon>Spermatophyta</taxon>
        <taxon>Magnoliopsida</taxon>
        <taxon>eudicotyledons</taxon>
        <taxon>Gunneridae</taxon>
        <taxon>Pentapetalae</taxon>
        <taxon>asterids</taxon>
        <taxon>campanulids</taxon>
        <taxon>Aquifoliales</taxon>
        <taxon>Aquifoliaceae</taxon>
        <taxon>Ilex</taxon>
    </lineage>
</organism>
<name>A0ABC8UMZ3_9AQUA</name>
<dbReference type="AlphaFoldDB" id="A0ABC8UMZ3"/>
<proteinExistence type="predicted"/>
<evidence type="ECO:0000313" key="2">
    <source>
        <dbReference type="Proteomes" id="UP001642360"/>
    </source>
</evidence>
<comment type="caution">
    <text evidence="1">The sequence shown here is derived from an EMBL/GenBank/DDBJ whole genome shotgun (WGS) entry which is preliminary data.</text>
</comment>
<evidence type="ECO:0000313" key="1">
    <source>
        <dbReference type="EMBL" id="CAK9182337.1"/>
    </source>
</evidence>
<accession>A0ABC8UMZ3</accession>
<keyword evidence="2" id="KW-1185">Reference proteome</keyword>
<protein>
    <submittedName>
        <fullName evidence="1">Uncharacterized protein</fullName>
    </submittedName>
</protein>
<dbReference type="Proteomes" id="UP001642360">
    <property type="component" value="Unassembled WGS sequence"/>
</dbReference>